<evidence type="ECO:0000256" key="3">
    <source>
        <dbReference type="ARBA" id="ARBA00022452"/>
    </source>
</evidence>
<dbReference type="InterPro" id="IPR012910">
    <property type="entry name" value="Plug_dom"/>
</dbReference>
<dbReference type="InterPro" id="IPR023997">
    <property type="entry name" value="TonB-dep_OMP_SusC/RagA_CS"/>
</dbReference>
<keyword evidence="4 8" id="KW-0812">Transmembrane</keyword>
<dbReference type="KEGG" id="marb:CJ263_04730"/>
<dbReference type="Gene3D" id="2.40.170.20">
    <property type="entry name" value="TonB-dependent receptor, beta-barrel domain"/>
    <property type="match status" value="1"/>
</dbReference>
<dbReference type="InterPro" id="IPR023996">
    <property type="entry name" value="TonB-dep_OMP_SusC/RagA"/>
</dbReference>
<evidence type="ECO:0000256" key="1">
    <source>
        <dbReference type="ARBA" id="ARBA00004571"/>
    </source>
</evidence>
<dbReference type="InterPro" id="IPR036942">
    <property type="entry name" value="Beta-barrel_TonB_sf"/>
</dbReference>
<keyword evidence="7 8" id="KW-0998">Cell outer membrane</keyword>
<dbReference type="InterPro" id="IPR008969">
    <property type="entry name" value="CarboxyPept-like_regulatory"/>
</dbReference>
<dbReference type="Pfam" id="PF00593">
    <property type="entry name" value="TonB_dep_Rec_b-barrel"/>
    <property type="match status" value="1"/>
</dbReference>
<evidence type="ECO:0000256" key="8">
    <source>
        <dbReference type="PROSITE-ProRule" id="PRU01360"/>
    </source>
</evidence>
<dbReference type="Proteomes" id="UP000215244">
    <property type="component" value="Chromosome"/>
</dbReference>
<comment type="subcellular location">
    <subcellularLocation>
        <location evidence="1 8">Cell outer membrane</location>
        <topology evidence="1 8">Multi-pass membrane protein</topology>
    </subcellularLocation>
</comment>
<dbReference type="SUPFAM" id="SSF56935">
    <property type="entry name" value="Porins"/>
    <property type="match status" value="1"/>
</dbReference>
<dbReference type="Pfam" id="PF07715">
    <property type="entry name" value="Plug"/>
    <property type="match status" value="1"/>
</dbReference>
<dbReference type="SUPFAM" id="SSF49464">
    <property type="entry name" value="Carboxypeptidase regulatory domain-like"/>
    <property type="match status" value="1"/>
</dbReference>
<dbReference type="InterPro" id="IPR037066">
    <property type="entry name" value="Plug_dom_sf"/>
</dbReference>
<dbReference type="Pfam" id="PF13715">
    <property type="entry name" value="CarbopepD_reg_2"/>
    <property type="match status" value="1"/>
</dbReference>
<evidence type="ECO:0000313" key="10">
    <source>
        <dbReference type="EMBL" id="ASV29573.1"/>
    </source>
</evidence>
<keyword evidence="3 8" id="KW-1134">Transmembrane beta strand</keyword>
<evidence type="ECO:0000256" key="9">
    <source>
        <dbReference type="RuleBase" id="RU003357"/>
    </source>
</evidence>
<name>A0A223V2B6_9FLAO</name>
<proteinExistence type="inferred from homology"/>
<dbReference type="InterPro" id="IPR000531">
    <property type="entry name" value="Beta-barrel_TonB"/>
</dbReference>
<organism evidence="10 11">
    <name type="scientific">Maribacter cobaltidurans</name>
    <dbReference type="NCBI Taxonomy" id="1178778"/>
    <lineage>
        <taxon>Bacteria</taxon>
        <taxon>Pseudomonadati</taxon>
        <taxon>Bacteroidota</taxon>
        <taxon>Flavobacteriia</taxon>
        <taxon>Flavobacteriales</taxon>
        <taxon>Flavobacteriaceae</taxon>
        <taxon>Maribacter</taxon>
    </lineage>
</organism>
<evidence type="ECO:0000256" key="4">
    <source>
        <dbReference type="ARBA" id="ARBA00022692"/>
    </source>
</evidence>
<dbReference type="AlphaFoldDB" id="A0A223V2B6"/>
<dbReference type="NCBIfam" id="TIGR04057">
    <property type="entry name" value="SusC_RagA_signa"/>
    <property type="match status" value="1"/>
</dbReference>
<dbReference type="FunFam" id="2.60.40.1120:FF:000003">
    <property type="entry name" value="Outer membrane protein Omp121"/>
    <property type="match status" value="1"/>
</dbReference>
<evidence type="ECO:0000256" key="7">
    <source>
        <dbReference type="ARBA" id="ARBA00023237"/>
    </source>
</evidence>
<dbReference type="EMBL" id="CP022957">
    <property type="protein sequence ID" value="ASV29573.1"/>
    <property type="molecule type" value="Genomic_DNA"/>
</dbReference>
<keyword evidence="5 9" id="KW-0798">TonB box</keyword>
<evidence type="ECO:0000256" key="5">
    <source>
        <dbReference type="ARBA" id="ARBA00023077"/>
    </source>
</evidence>
<keyword evidence="11" id="KW-1185">Reference proteome</keyword>
<comment type="similarity">
    <text evidence="8 9">Belongs to the TonB-dependent receptor family.</text>
</comment>
<dbReference type="InterPro" id="IPR039426">
    <property type="entry name" value="TonB-dep_rcpt-like"/>
</dbReference>
<dbReference type="Gene3D" id="2.60.40.1120">
    <property type="entry name" value="Carboxypeptidase-like, regulatory domain"/>
    <property type="match status" value="1"/>
</dbReference>
<dbReference type="PROSITE" id="PS52016">
    <property type="entry name" value="TONB_DEPENDENT_REC_3"/>
    <property type="match status" value="1"/>
</dbReference>
<gene>
    <name evidence="10" type="ORF">CJ263_04730</name>
</gene>
<evidence type="ECO:0000313" key="11">
    <source>
        <dbReference type="Proteomes" id="UP000215244"/>
    </source>
</evidence>
<reference evidence="10 11" key="1">
    <citation type="submission" date="2017-08" db="EMBL/GenBank/DDBJ databases">
        <title>The complete genome sequence of Maribacter sp. B1, isolated from deep-sea sediment.</title>
        <authorList>
            <person name="Wu Y.-H."/>
            <person name="Cheng H."/>
            <person name="Xu X.-W."/>
        </authorList>
    </citation>
    <scope>NUCLEOTIDE SEQUENCE [LARGE SCALE GENOMIC DNA]</scope>
    <source>
        <strain evidence="10 11">B1</strain>
    </source>
</reference>
<dbReference type="GO" id="GO:0009279">
    <property type="term" value="C:cell outer membrane"/>
    <property type="evidence" value="ECO:0007669"/>
    <property type="project" value="UniProtKB-SubCell"/>
</dbReference>
<evidence type="ECO:0000256" key="2">
    <source>
        <dbReference type="ARBA" id="ARBA00022448"/>
    </source>
</evidence>
<accession>A0A223V2B6</accession>
<keyword evidence="6 8" id="KW-0472">Membrane</keyword>
<dbReference type="Gene3D" id="2.170.130.10">
    <property type="entry name" value="TonB-dependent receptor, plug domain"/>
    <property type="match status" value="1"/>
</dbReference>
<keyword evidence="2 8" id="KW-0813">Transport</keyword>
<dbReference type="NCBIfam" id="TIGR04056">
    <property type="entry name" value="OMP_RagA_SusC"/>
    <property type="match status" value="1"/>
</dbReference>
<evidence type="ECO:0000256" key="6">
    <source>
        <dbReference type="ARBA" id="ARBA00023136"/>
    </source>
</evidence>
<protein>
    <submittedName>
        <fullName evidence="10">Uncharacterized protein</fullName>
    </submittedName>
</protein>
<sequence length="1028" mass="112354">MIMNKLKTAFIVTLLLGVQFAFSQTLTVTGTVTDDSGTPLPGASILVAGTSNGTQTDFDGNYVISNVPSNGTLAFSYIGFQSQNIQVDGRSTINLVLLEDAEALDEVVLIGYGTQKKESVTGAVSTVSSKDIVALPVVSFAEALQGRVPGIQINNSGGPGTDPIVRIRGIGSISFASSPLYVVDGYPVGGLGDFDNNDIASISVLKDASSSAIYGSRAANGVILVSTKKGRPTNGVELNYRTFSGFATASKKLDLLNREQYLEFGRELLDNAGATYPSRWSQLDTPIYAGTTQTYAETDSDYQDAVFTTGITTQHHLSVRGGSETSRVYASFGYFKQDGIMLGTGFSRYNFRVNSDHDVNKWLTVGESLTISNGERLNEAELGGRTQIQNIIRGIPYIPLRDPTLQGGLRAPDGADGTDPENPLRPAVIDRNTNSNVRIFGTAYANIKLFDGLDYRFTAGIDWNNFRNLQLQPIYFDGFAGRTENITIDQQNTSTGNYFSNQLNFAKTWGKHNIDAIAVAERQDFDIYTLTGNGRRLSNDLNVLQGTQAQTVSGTEGSNVIYSFLGRLNYDFGGRYLLSASLRRDGSSKFSEGYKWKTFPGISAGWNIAAEPFMEGVENLSELKIRGSWGQVGFEGIGDYESQAGISTNTNAIINNEEVQGAFFNRLANPELEWEVTTMTNIGLDLGLYQNRVQLSAEWYKRTTDNLILNVPIPASLGFAGNTIANVGGMENWGLDFSASYYSNPGTDFQWNVSANLGLFRNEVVALATESGSIFGGQNADAGGFDITRTAVGDPIQSFYGWKVEGIFQSQAEIDQYNALDGDPSTPYQSNAAPGDLIFQDLDGSGDITAEDRDVLGTFIPDFSYGLNFDSSYKNFYLNMYWYGNQGNDVYNATRVYTEGGLRLFNHGTQVLNAWTPSNTDTNIPRMVNGDPNQNTRTSDRFVEDASFLRLQNLKIGYRFPQDWLDKGLSGLSNFNVYLSGNNLLTFTKYQGYDPEIGARNNNLNIQGVDYGQYPRPRTILIGLELGF</sequence>